<evidence type="ECO:0000313" key="2">
    <source>
        <dbReference type="Proteomes" id="UP000563906"/>
    </source>
</evidence>
<reference evidence="1 2" key="1">
    <citation type="submission" date="2020-07" db="EMBL/GenBank/DDBJ databases">
        <title>Bacterium isolated from marine sediment.</title>
        <authorList>
            <person name="Shang D."/>
            <person name="Du Z.-J."/>
        </authorList>
    </citation>
    <scope>NUCLEOTIDE SEQUENCE [LARGE SCALE GENOMIC DNA]</scope>
    <source>
        <strain evidence="1 2">S7007</strain>
    </source>
</reference>
<sequence length="134" mass="16819">MKYFDLIYDECLRINKILDSRYKSFSFLESSLYKIIYENEDHMLIFGYYPERYEYGKSMFLKGLMIQTANMNVESSLVQIVSFFKNDCKFFEEDKKKYSLDELLNYYDFYRLHYKNYPDWEFKYQKYLKEKYPW</sequence>
<protein>
    <submittedName>
        <fullName evidence="1">Uncharacterized protein</fullName>
    </submittedName>
</protein>
<dbReference type="Proteomes" id="UP000563906">
    <property type="component" value="Unassembled WGS sequence"/>
</dbReference>
<dbReference type="AlphaFoldDB" id="A0A839ANJ8"/>
<gene>
    <name evidence="1" type="ORF">H3Z83_09070</name>
</gene>
<evidence type="ECO:0000313" key="1">
    <source>
        <dbReference type="EMBL" id="MBA6156663.1"/>
    </source>
</evidence>
<keyword evidence="2" id="KW-1185">Reference proteome</keyword>
<dbReference type="RefSeq" id="WP_182125170.1">
    <property type="nucleotide sequence ID" value="NZ_JACGLS010000004.1"/>
</dbReference>
<comment type="caution">
    <text evidence="1">The sequence shown here is derived from an EMBL/GenBank/DDBJ whole genome shotgun (WGS) entry which is preliminary data.</text>
</comment>
<accession>A0A839ANJ8</accession>
<organism evidence="1 2">
    <name type="scientific">Tenacibaculum pelagium</name>
    <dbReference type="NCBI Taxonomy" id="2759527"/>
    <lineage>
        <taxon>Bacteria</taxon>
        <taxon>Pseudomonadati</taxon>
        <taxon>Bacteroidota</taxon>
        <taxon>Flavobacteriia</taxon>
        <taxon>Flavobacteriales</taxon>
        <taxon>Flavobacteriaceae</taxon>
        <taxon>Tenacibaculum</taxon>
    </lineage>
</organism>
<name>A0A839ANJ8_9FLAO</name>
<dbReference type="EMBL" id="JACGLS010000004">
    <property type="protein sequence ID" value="MBA6156663.1"/>
    <property type="molecule type" value="Genomic_DNA"/>
</dbReference>
<proteinExistence type="predicted"/>